<dbReference type="InterPro" id="IPR050624">
    <property type="entry name" value="HTH-type_Tx_Regulator"/>
</dbReference>
<dbReference type="Proteomes" id="UP000248198">
    <property type="component" value="Unassembled WGS sequence"/>
</dbReference>
<evidence type="ECO:0000256" key="1">
    <source>
        <dbReference type="ARBA" id="ARBA00023125"/>
    </source>
</evidence>
<dbReference type="GO" id="GO:0003677">
    <property type="term" value="F:DNA binding"/>
    <property type="evidence" value="ECO:0007669"/>
    <property type="project" value="UniProtKB-UniRule"/>
</dbReference>
<dbReference type="EMBL" id="QKLU01000001">
    <property type="protein sequence ID" value="PYF76997.1"/>
    <property type="molecule type" value="Genomic_DNA"/>
</dbReference>
<dbReference type="InterPro" id="IPR001647">
    <property type="entry name" value="HTH_TetR"/>
</dbReference>
<reference evidence="4 5" key="1">
    <citation type="submission" date="2018-06" db="EMBL/GenBank/DDBJ databases">
        <title>Genomic Encyclopedia of Archaeal and Bacterial Type Strains, Phase II (KMG-II): from individual species to whole genera.</title>
        <authorList>
            <person name="Goeker M."/>
        </authorList>
    </citation>
    <scope>NUCLEOTIDE SEQUENCE [LARGE SCALE GENOMIC DNA]</scope>
    <source>
        <strain evidence="4 5">DSM 27372</strain>
    </source>
</reference>
<dbReference type="Pfam" id="PF00440">
    <property type="entry name" value="TetR_N"/>
    <property type="match status" value="1"/>
</dbReference>
<dbReference type="AlphaFoldDB" id="A0A318UNG5"/>
<dbReference type="PANTHER" id="PTHR43479">
    <property type="entry name" value="ACREF/ENVCD OPERON REPRESSOR-RELATED"/>
    <property type="match status" value="1"/>
</dbReference>
<name>A0A318UNG5_9SPHI</name>
<organism evidence="4 5">
    <name type="scientific">Pedobacter nutrimenti</name>
    <dbReference type="NCBI Taxonomy" id="1241337"/>
    <lineage>
        <taxon>Bacteria</taxon>
        <taxon>Pseudomonadati</taxon>
        <taxon>Bacteroidota</taxon>
        <taxon>Sphingobacteriia</taxon>
        <taxon>Sphingobacteriales</taxon>
        <taxon>Sphingobacteriaceae</taxon>
        <taxon>Pedobacter</taxon>
    </lineage>
</organism>
<keyword evidence="5" id="KW-1185">Reference proteome</keyword>
<keyword evidence="1 2" id="KW-0238">DNA-binding</keyword>
<comment type="caution">
    <text evidence="4">The sequence shown here is derived from an EMBL/GenBank/DDBJ whole genome shotgun (WGS) entry which is preliminary data.</text>
</comment>
<sequence length="208" mass="23659">MNIHLYLSIICIMRARCIEKEQLVKQKAIELIGKGGFENFSVNKLAKACGISVATLYIYYKDKDDLILNLAIEHGALMAAATLKDFDPDSSFEDGLRRQWQNRYRHMTANKSIGLFYEQLRTSPYQEQFLASFMGDISLTLGKFMENVVSRGEINAMPLEVFWSIAYAPLYALIKFNNEGQSLGGTPFVLTDEMLWQSFDLVVKALKC</sequence>
<dbReference type="PRINTS" id="PR00455">
    <property type="entry name" value="HTHTETR"/>
</dbReference>
<feature type="DNA-binding region" description="H-T-H motif" evidence="2">
    <location>
        <begin position="41"/>
        <end position="60"/>
    </location>
</feature>
<evidence type="ECO:0000313" key="5">
    <source>
        <dbReference type="Proteomes" id="UP000248198"/>
    </source>
</evidence>
<evidence type="ECO:0000256" key="2">
    <source>
        <dbReference type="PROSITE-ProRule" id="PRU00335"/>
    </source>
</evidence>
<gene>
    <name evidence="4" type="ORF">B0O44_101474</name>
</gene>
<evidence type="ECO:0000313" key="4">
    <source>
        <dbReference type="EMBL" id="PYF76997.1"/>
    </source>
</evidence>
<accession>A0A318UNG5</accession>
<protein>
    <submittedName>
        <fullName evidence="4">TetR family transcriptional regulator</fullName>
    </submittedName>
</protein>
<dbReference type="SUPFAM" id="SSF46689">
    <property type="entry name" value="Homeodomain-like"/>
    <property type="match status" value="1"/>
</dbReference>
<proteinExistence type="predicted"/>
<evidence type="ECO:0000259" key="3">
    <source>
        <dbReference type="PROSITE" id="PS50977"/>
    </source>
</evidence>
<dbReference type="Gene3D" id="1.10.357.10">
    <property type="entry name" value="Tetracycline Repressor, domain 2"/>
    <property type="match status" value="1"/>
</dbReference>
<dbReference type="PROSITE" id="PS50977">
    <property type="entry name" value="HTH_TETR_2"/>
    <property type="match status" value="1"/>
</dbReference>
<dbReference type="InterPro" id="IPR009057">
    <property type="entry name" value="Homeodomain-like_sf"/>
</dbReference>
<feature type="domain" description="HTH tetR-type" evidence="3">
    <location>
        <begin position="18"/>
        <end position="78"/>
    </location>
</feature>
<dbReference type="PANTHER" id="PTHR43479:SF11">
    <property type="entry name" value="ACREF_ENVCD OPERON REPRESSOR-RELATED"/>
    <property type="match status" value="1"/>
</dbReference>